<evidence type="ECO:0000313" key="2">
    <source>
        <dbReference type="EMBL" id="QDV27379.1"/>
    </source>
</evidence>
<feature type="compositionally biased region" description="Polar residues" evidence="1">
    <location>
        <begin position="1"/>
        <end position="20"/>
    </location>
</feature>
<keyword evidence="3" id="KW-1185">Reference proteome</keyword>
<reference evidence="2 3" key="1">
    <citation type="submission" date="2019-02" db="EMBL/GenBank/DDBJ databases">
        <title>Deep-cultivation of Planctomycetes and their phenomic and genomic characterization uncovers novel biology.</title>
        <authorList>
            <person name="Wiegand S."/>
            <person name="Jogler M."/>
            <person name="Boedeker C."/>
            <person name="Pinto D."/>
            <person name="Vollmers J."/>
            <person name="Rivas-Marin E."/>
            <person name="Kohn T."/>
            <person name="Peeters S.H."/>
            <person name="Heuer A."/>
            <person name="Rast P."/>
            <person name="Oberbeckmann S."/>
            <person name="Bunk B."/>
            <person name="Jeske O."/>
            <person name="Meyerdierks A."/>
            <person name="Storesund J.E."/>
            <person name="Kallscheuer N."/>
            <person name="Luecker S."/>
            <person name="Lage O.M."/>
            <person name="Pohl T."/>
            <person name="Merkel B.J."/>
            <person name="Hornburger P."/>
            <person name="Mueller R.-W."/>
            <person name="Bruemmer F."/>
            <person name="Labrenz M."/>
            <person name="Spormann A.M."/>
            <person name="Op den Camp H."/>
            <person name="Overmann J."/>
            <person name="Amann R."/>
            <person name="Jetten M.S.M."/>
            <person name="Mascher T."/>
            <person name="Medema M.H."/>
            <person name="Devos D.P."/>
            <person name="Kaster A.-K."/>
            <person name="Ovreas L."/>
            <person name="Rohde M."/>
            <person name="Galperin M.Y."/>
            <person name="Jogler C."/>
        </authorList>
    </citation>
    <scope>NUCLEOTIDE SEQUENCE [LARGE SCALE GENOMIC DNA]</scope>
    <source>
        <strain evidence="2 3">Q31a</strain>
    </source>
</reference>
<dbReference type="EMBL" id="CP036298">
    <property type="protein sequence ID" value="QDV27379.1"/>
    <property type="molecule type" value="Genomic_DNA"/>
</dbReference>
<dbReference type="AlphaFoldDB" id="A0A518GFL3"/>
<evidence type="ECO:0000256" key="1">
    <source>
        <dbReference type="SAM" id="MobiDB-lite"/>
    </source>
</evidence>
<dbReference type="KEGG" id="ahel:Q31a_57680"/>
<accession>A0A518GFL3</accession>
<proteinExistence type="predicted"/>
<protein>
    <submittedName>
        <fullName evidence="2">Uncharacterized protein</fullName>
    </submittedName>
</protein>
<sequence length="79" mass="8422">MSAALSKTQTPGSENSTSPARSFGPIEYLPISDICRALGLPEDAVTRGRNFECPHCHAKKYRISKPETGLGGCDACKVP</sequence>
<feature type="region of interest" description="Disordered" evidence="1">
    <location>
        <begin position="1"/>
        <end position="24"/>
    </location>
</feature>
<evidence type="ECO:0000313" key="3">
    <source>
        <dbReference type="Proteomes" id="UP000318017"/>
    </source>
</evidence>
<organism evidence="2 3">
    <name type="scientific">Aureliella helgolandensis</name>
    <dbReference type="NCBI Taxonomy" id="2527968"/>
    <lineage>
        <taxon>Bacteria</taxon>
        <taxon>Pseudomonadati</taxon>
        <taxon>Planctomycetota</taxon>
        <taxon>Planctomycetia</taxon>
        <taxon>Pirellulales</taxon>
        <taxon>Pirellulaceae</taxon>
        <taxon>Aureliella</taxon>
    </lineage>
</organism>
<name>A0A518GFL3_9BACT</name>
<dbReference type="Proteomes" id="UP000318017">
    <property type="component" value="Chromosome"/>
</dbReference>
<gene>
    <name evidence="2" type="ORF">Q31a_57680</name>
</gene>